<proteinExistence type="predicted"/>
<sequence>MTLHSVLIQKLLSTNAHFGRRVATHHFKLYAHGLRNGAAIIDSDKTLICLRSAAGFIASLVRNNPNPRLMFVNTNPLFDEIVELMTKKIGCYSPSMNSIWRAGGFLTNSNSPKKFRSRNKKLVFGPTQPPDCLVVIDTERKSSVLVEAEKLQIPVVALVDSSMPLESFKRITYPIPANDSVQFVYLFCNMITKTILSEKKRTPVAAGSLDRLEADRRRKEEVRRIEKADNDFADIKVPVIPYEQLAPPPGVNADASKVKDLFDKIVVFKFNESLATDIGFNGPASVIELRDGKTGMDLLASQMKSINLKNGCNVPLFLLNSTAAQKVTDKELETYSQSNLEIHTFELNEIPQSRSSGSRSGGHDLVYATQSVVLSSLMNSATLDRLLSQGKEYALMVDSRNVLATIDPNILTHMVENNFECVMEVCPPAITDSKDSVTSIDEGKVRLGEITLLPSKSSENFKFIDTGNLWINLKAIKRLADVDAVRKELENVKSVADGTAAGSLIRFFNHATAISVPASHHLTLNTTEDLLLLQSDLYILSDGALARNPARHIASDPSIDLGPEFRKFGDFTSRFKSIPSIIDLESLKVSGDVWFGSDVKLKGNVSIVARPGTTIEVPDGTELENKLINDPSDL</sequence>
<gene>
    <name evidence="1" type="ORF">MLD38_038565</name>
</gene>
<comment type="caution">
    <text evidence="1">The sequence shown here is derived from an EMBL/GenBank/DDBJ whole genome shotgun (WGS) entry which is preliminary data.</text>
</comment>
<keyword evidence="2" id="KW-1185">Reference proteome</keyword>
<dbReference type="EMBL" id="CM042891">
    <property type="protein sequence ID" value="KAI4302865.1"/>
    <property type="molecule type" value="Genomic_DNA"/>
</dbReference>
<evidence type="ECO:0000313" key="1">
    <source>
        <dbReference type="EMBL" id="KAI4302865.1"/>
    </source>
</evidence>
<reference evidence="2" key="1">
    <citation type="journal article" date="2023" name="Front. Plant Sci.">
        <title>Chromosomal-level genome assembly of Melastoma candidum provides insights into trichome evolution.</title>
        <authorList>
            <person name="Zhong Y."/>
            <person name="Wu W."/>
            <person name="Sun C."/>
            <person name="Zou P."/>
            <person name="Liu Y."/>
            <person name="Dai S."/>
            <person name="Zhou R."/>
        </authorList>
    </citation>
    <scope>NUCLEOTIDE SEQUENCE [LARGE SCALE GENOMIC DNA]</scope>
</reference>
<organism evidence="1 2">
    <name type="scientific">Melastoma candidum</name>
    <dbReference type="NCBI Taxonomy" id="119954"/>
    <lineage>
        <taxon>Eukaryota</taxon>
        <taxon>Viridiplantae</taxon>
        <taxon>Streptophyta</taxon>
        <taxon>Embryophyta</taxon>
        <taxon>Tracheophyta</taxon>
        <taxon>Spermatophyta</taxon>
        <taxon>Magnoliopsida</taxon>
        <taxon>eudicotyledons</taxon>
        <taxon>Gunneridae</taxon>
        <taxon>Pentapetalae</taxon>
        <taxon>rosids</taxon>
        <taxon>malvids</taxon>
        <taxon>Myrtales</taxon>
        <taxon>Melastomataceae</taxon>
        <taxon>Melastomatoideae</taxon>
        <taxon>Melastomateae</taxon>
        <taxon>Melastoma</taxon>
    </lineage>
</organism>
<dbReference type="Proteomes" id="UP001057402">
    <property type="component" value="Chromosome 12"/>
</dbReference>
<name>A0ACB9KZY5_9MYRT</name>
<evidence type="ECO:0000313" key="2">
    <source>
        <dbReference type="Proteomes" id="UP001057402"/>
    </source>
</evidence>
<accession>A0ACB9KZY5</accession>
<protein>
    <submittedName>
        <fullName evidence="1">Uncharacterized protein</fullName>
    </submittedName>
</protein>